<comment type="function">
    <text evidence="9">Part of the tripartite ATP-independent periplasmic (TRAP) transport system.</text>
</comment>
<evidence type="ECO:0000256" key="4">
    <source>
        <dbReference type="ARBA" id="ARBA00022519"/>
    </source>
</evidence>
<evidence type="ECO:0000256" key="9">
    <source>
        <dbReference type="RuleBase" id="RU369079"/>
    </source>
</evidence>
<dbReference type="OrthoDB" id="2085311at2"/>
<dbReference type="PANTHER" id="PTHR35011:SF2">
    <property type="entry name" value="2,3-DIKETO-L-GULONATE TRAP TRANSPORTER SMALL PERMEASE PROTEIN YIAM"/>
    <property type="match status" value="1"/>
</dbReference>
<dbReference type="GO" id="GO:0022857">
    <property type="term" value="F:transmembrane transporter activity"/>
    <property type="evidence" value="ECO:0007669"/>
    <property type="project" value="UniProtKB-UniRule"/>
</dbReference>
<organism evidence="11 12">
    <name type="scientific">Anaerobiospirillum thomasii</name>
    <dbReference type="NCBI Taxonomy" id="179995"/>
    <lineage>
        <taxon>Bacteria</taxon>
        <taxon>Pseudomonadati</taxon>
        <taxon>Pseudomonadota</taxon>
        <taxon>Gammaproteobacteria</taxon>
        <taxon>Aeromonadales</taxon>
        <taxon>Succinivibrionaceae</taxon>
        <taxon>Anaerobiospirillum</taxon>
    </lineage>
</organism>
<dbReference type="GO" id="GO:0005886">
    <property type="term" value="C:plasma membrane"/>
    <property type="evidence" value="ECO:0007669"/>
    <property type="project" value="UniProtKB-SubCell"/>
</dbReference>
<dbReference type="GO" id="GO:0015740">
    <property type="term" value="P:C4-dicarboxylate transport"/>
    <property type="evidence" value="ECO:0007669"/>
    <property type="project" value="TreeGrafter"/>
</dbReference>
<dbReference type="Proteomes" id="UP000250086">
    <property type="component" value="Unassembled WGS sequence"/>
</dbReference>
<dbReference type="RefSeq" id="WP_113743136.1">
    <property type="nucleotide sequence ID" value="NZ_UAPU01000006.1"/>
</dbReference>
<evidence type="ECO:0000256" key="7">
    <source>
        <dbReference type="ARBA" id="ARBA00023136"/>
    </source>
</evidence>
<evidence type="ECO:0000256" key="5">
    <source>
        <dbReference type="ARBA" id="ARBA00022692"/>
    </source>
</evidence>
<feature type="domain" description="Tripartite ATP-independent periplasmic transporters DctQ component" evidence="10">
    <location>
        <begin position="22"/>
        <end position="151"/>
    </location>
</feature>
<feature type="transmembrane region" description="Helical" evidence="9">
    <location>
        <begin position="12"/>
        <end position="31"/>
    </location>
</feature>
<evidence type="ECO:0000256" key="6">
    <source>
        <dbReference type="ARBA" id="ARBA00022989"/>
    </source>
</evidence>
<keyword evidence="2 9" id="KW-0813">Transport</keyword>
<name>A0A2X0VE28_9GAMM</name>
<comment type="subunit">
    <text evidence="9">The complex comprises the extracytoplasmic solute receptor protein and the two transmembrane proteins.</text>
</comment>
<comment type="subcellular location">
    <subcellularLocation>
        <location evidence="1 9">Cell inner membrane</location>
        <topology evidence="1 9">Multi-pass membrane protein</topology>
    </subcellularLocation>
</comment>
<evidence type="ECO:0000313" key="12">
    <source>
        <dbReference type="Proteomes" id="UP000250086"/>
    </source>
</evidence>
<keyword evidence="7 9" id="KW-0472">Membrane</keyword>
<proteinExistence type="inferred from homology"/>
<evidence type="ECO:0000313" key="11">
    <source>
        <dbReference type="EMBL" id="SPT68929.1"/>
    </source>
</evidence>
<evidence type="ECO:0000259" key="10">
    <source>
        <dbReference type="Pfam" id="PF04290"/>
    </source>
</evidence>
<feature type="transmembrane region" description="Helical" evidence="9">
    <location>
        <begin position="86"/>
        <end position="108"/>
    </location>
</feature>
<keyword evidence="3" id="KW-1003">Cell membrane</keyword>
<feature type="transmembrane region" description="Helical" evidence="9">
    <location>
        <begin position="46"/>
        <end position="65"/>
    </location>
</feature>
<feature type="transmembrane region" description="Helical" evidence="9">
    <location>
        <begin position="128"/>
        <end position="147"/>
    </location>
</feature>
<evidence type="ECO:0000256" key="8">
    <source>
        <dbReference type="ARBA" id="ARBA00038436"/>
    </source>
</evidence>
<dbReference type="PANTHER" id="PTHR35011">
    <property type="entry name" value="2,3-DIKETO-L-GULONATE TRAP TRANSPORTER SMALL PERMEASE PROTEIN YIAM"/>
    <property type="match status" value="1"/>
</dbReference>
<dbReference type="EMBL" id="UAPV01000001">
    <property type="protein sequence ID" value="SPT68929.1"/>
    <property type="molecule type" value="Genomic_DNA"/>
</dbReference>
<protein>
    <recommendedName>
        <fullName evidence="9">TRAP transporter small permease protein</fullName>
    </recommendedName>
</protein>
<reference evidence="11 12" key="1">
    <citation type="submission" date="2018-06" db="EMBL/GenBank/DDBJ databases">
        <authorList>
            <consortium name="Pathogen Informatics"/>
            <person name="Doyle S."/>
        </authorList>
    </citation>
    <scope>NUCLEOTIDE SEQUENCE [LARGE SCALE GENOMIC DNA]</scope>
    <source>
        <strain evidence="11 12">NCTC13093</strain>
    </source>
</reference>
<keyword evidence="12" id="KW-1185">Reference proteome</keyword>
<dbReference type="InterPro" id="IPR007387">
    <property type="entry name" value="TRAP_DctQ"/>
</dbReference>
<dbReference type="InterPro" id="IPR055348">
    <property type="entry name" value="DctQ"/>
</dbReference>
<evidence type="ECO:0000256" key="2">
    <source>
        <dbReference type="ARBA" id="ARBA00022448"/>
    </source>
</evidence>
<dbReference type="AlphaFoldDB" id="A0A2X0VE28"/>
<accession>A0A2X0VE28</accession>
<gene>
    <name evidence="11" type="primary">yiaM_1</name>
    <name evidence="11" type="ORF">NCTC13093_00279</name>
</gene>
<sequence>MKLIDIVKKLVTWACSFALALMATIVFIQVINRNIFGGSFKWVEEMASMCMVWITFFGAALATTLNAHTRIELFVSLLPKRLSRTIFALGDLVCAAFSTALCCYSYPLIMANLHTMSPAMKLPLAINYIVFFIAALLITFFMILRAVEDFKDKEQKKEN</sequence>
<keyword evidence="4 9" id="KW-0997">Cell inner membrane</keyword>
<keyword evidence="6 9" id="KW-1133">Transmembrane helix</keyword>
<evidence type="ECO:0000256" key="3">
    <source>
        <dbReference type="ARBA" id="ARBA00022475"/>
    </source>
</evidence>
<keyword evidence="5 9" id="KW-0812">Transmembrane</keyword>
<dbReference type="Pfam" id="PF04290">
    <property type="entry name" value="DctQ"/>
    <property type="match status" value="1"/>
</dbReference>
<comment type="similarity">
    <text evidence="8 9">Belongs to the TRAP transporter small permease family.</text>
</comment>
<evidence type="ECO:0000256" key="1">
    <source>
        <dbReference type="ARBA" id="ARBA00004429"/>
    </source>
</evidence>